<comment type="caution">
    <text evidence="1">The sequence shown here is derived from an EMBL/GenBank/DDBJ whole genome shotgun (WGS) entry which is preliminary data.</text>
</comment>
<name>A0A9P0U1D7_PIEBR</name>
<sequence>MCELMEAQGFSKHAEISLNVWNNDYGPAKASTSQDAGVSGCVHVIVLLDYSSVIDTRPSRQQCYSPNNSVKKCSV</sequence>
<evidence type="ECO:0000313" key="1">
    <source>
        <dbReference type="EMBL" id="CAH4037503.1"/>
    </source>
</evidence>
<reference evidence="1" key="1">
    <citation type="submission" date="2022-05" db="EMBL/GenBank/DDBJ databases">
        <authorList>
            <person name="Okamura Y."/>
        </authorList>
    </citation>
    <scope>NUCLEOTIDE SEQUENCE</scope>
</reference>
<gene>
    <name evidence="1" type="ORF">PIBRA_LOCUS13169</name>
</gene>
<dbReference type="Proteomes" id="UP001152562">
    <property type="component" value="Unassembled WGS sequence"/>
</dbReference>
<proteinExistence type="predicted"/>
<dbReference type="EMBL" id="CALOZG010000085">
    <property type="protein sequence ID" value="CAH4037503.1"/>
    <property type="molecule type" value="Genomic_DNA"/>
</dbReference>
<dbReference type="AlphaFoldDB" id="A0A9P0U1D7"/>
<accession>A0A9P0U1D7</accession>
<evidence type="ECO:0000313" key="2">
    <source>
        <dbReference type="Proteomes" id="UP001152562"/>
    </source>
</evidence>
<organism evidence="1 2">
    <name type="scientific">Pieris brassicae</name>
    <name type="common">White butterfly</name>
    <name type="synonym">Large white butterfly</name>
    <dbReference type="NCBI Taxonomy" id="7116"/>
    <lineage>
        <taxon>Eukaryota</taxon>
        <taxon>Metazoa</taxon>
        <taxon>Ecdysozoa</taxon>
        <taxon>Arthropoda</taxon>
        <taxon>Hexapoda</taxon>
        <taxon>Insecta</taxon>
        <taxon>Pterygota</taxon>
        <taxon>Neoptera</taxon>
        <taxon>Endopterygota</taxon>
        <taxon>Lepidoptera</taxon>
        <taxon>Glossata</taxon>
        <taxon>Ditrysia</taxon>
        <taxon>Papilionoidea</taxon>
        <taxon>Pieridae</taxon>
        <taxon>Pierinae</taxon>
        <taxon>Pieris</taxon>
    </lineage>
</organism>
<keyword evidence="2" id="KW-1185">Reference proteome</keyword>
<protein>
    <submittedName>
        <fullName evidence="1">Uncharacterized protein</fullName>
    </submittedName>
</protein>